<evidence type="ECO:0000256" key="1">
    <source>
        <dbReference type="SAM" id="Phobius"/>
    </source>
</evidence>
<evidence type="ECO:0000313" key="3">
    <source>
        <dbReference type="EMBL" id="TEU23043.1"/>
    </source>
</evidence>
<dbReference type="SMART" id="SM01034">
    <property type="entry name" value="BLUF"/>
    <property type="match status" value="2"/>
</dbReference>
<feature type="domain" description="BLUF" evidence="2">
    <location>
        <begin position="4"/>
        <end position="97"/>
    </location>
</feature>
<proteinExistence type="predicted"/>
<dbReference type="Proteomes" id="UP000297834">
    <property type="component" value="Unassembled WGS sequence"/>
</dbReference>
<sequence>MPNITRLSYASTTTSTSASIRQDLVNILAEARNYNSTHNIHGVMFYGNNYFFQCIEGDKQHVDALYAKIASDRRHKQLVQLAYEDNVAPLFADWAMKYVFLDEKVQQFYKNFLWEKFNPYALQGRLLAQFLELLSQQIQDNESEQQDIHAQVLTDPKFYKYHLLEEDTPRAPLLKRLIKKRVEAPSLLAISRAKTYSRFIYASTSTALPATIRDDLITIRTMAETLASQGEMFGVLVYGNNYYLHCIEAPDVTVDKIWEIAQQSELNIDVKLLSRVVITPQERFFNSWTLKYFLKEEPMQRFFHEKSWQKFDPYLLQGDYIDDFFKVLAGYEETISPIHAQHVAQVRAKNAGNSSGVEITPFMYFMMILSVFLILYALYYTALKLNLLNSSTF</sequence>
<dbReference type="SUPFAM" id="SSF54975">
    <property type="entry name" value="Acylphosphatase/BLUF domain-like"/>
    <property type="match status" value="2"/>
</dbReference>
<dbReference type="GO" id="GO:0071949">
    <property type="term" value="F:FAD binding"/>
    <property type="evidence" value="ECO:0007669"/>
    <property type="project" value="InterPro"/>
</dbReference>
<gene>
    <name evidence="3" type="ORF">E2B99_14175</name>
</gene>
<dbReference type="AlphaFoldDB" id="A0A4Y7X8I5"/>
<feature type="transmembrane region" description="Helical" evidence="1">
    <location>
        <begin position="362"/>
        <end position="383"/>
    </location>
</feature>
<keyword evidence="1" id="KW-0472">Membrane</keyword>
<accession>A0A4Y7X8I5</accession>
<dbReference type="GO" id="GO:0009882">
    <property type="term" value="F:blue light photoreceptor activity"/>
    <property type="evidence" value="ECO:0007669"/>
    <property type="project" value="InterPro"/>
</dbReference>
<keyword evidence="1" id="KW-0812">Transmembrane</keyword>
<organism evidence="3 4">
    <name type="scientific">Alkanindiges illinoisensis</name>
    <dbReference type="NCBI Taxonomy" id="197183"/>
    <lineage>
        <taxon>Bacteria</taxon>
        <taxon>Pseudomonadati</taxon>
        <taxon>Pseudomonadota</taxon>
        <taxon>Gammaproteobacteria</taxon>
        <taxon>Moraxellales</taxon>
        <taxon>Moraxellaceae</taxon>
        <taxon>Alkanindiges</taxon>
    </lineage>
</organism>
<keyword evidence="4" id="KW-1185">Reference proteome</keyword>
<dbReference type="Gene3D" id="3.30.70.100">
    <property type="match status" value="2"/>
</dbReference>
<evidence type="ECO:0000259" key="2">
    <source>
        <dbReference type="PROSITE" id="PS50925"/>
    </source>
</evidence>
<keyword evidence="1" id="KW-1133">Transmembrane helix</keyword>
<protein>
    <recommendedName>
        <fullName evidence="2">BLUF domain-containing protein</fullName>
    </recommendedName>
</protein>
<name>A0A4Y7X8I5_9GAMM</name>
<reference evidence="3 4" key="1">
    <citation type="submission" date="2019-03" db="EMBL/GenBank/DDBJ databases">
        <title>Alkanindiges illinoisensis: a potential pathogenic isolated from ascites of a gastric cancer patient with abdominal metastasis.</title>
        <authorList>
            <person name="Hu X."/>
            <person name="Yang B."/>
            <person name="Yan X."/>
            <person name="Lin L."/>
            <person name="Zhao H."/>
            <person name="Zhou F."/>
            <person name="Su B."/>
            <person name="Chen J."/>
            <person name="Rui Y."/>
            <person name="Wang Q."/>
            <person name="Zheng L."/>
        </authorList>
    </citation>
    <scope>NUCLEOTIDE SEQUENCE [LARGE SCALE GENOMIC DNA]</scope>
    <source>
        <strain evidence="3 4">NFYY 23406</strain>
    </source>
</reference>
<dbReference type="OrthoDB" id="557705at2"/>
<feature type="domain" description="BLUF" evidence="2">
    <location>
        <begin position="196"/>
        <end position="291"/>
    </location>
</feature>
<dbReference type="EMBL" id="SNTY01000088">
    <property type="protein sequence ID" value="TEU23043.1"/>
    <property type="molecule type" value="Genomic_DNA"/>
</dbReference>
<dbReference type="PROSITE" id="PS50925">
    <property type="entry name" value="BLUF"/>
    <property type="match status" value="2"/>
</dbReference>
<comment type="caution">
    <text evidence="3">The sequence shown here is derived from an EMBL/GenBank/DDBJ whole genome shotgun (WGS) entry which is preliminary data.</text>
</comment>
<dbReference type="RefSeq" id="WP_134245956.1">
    <property type="nucleotide sequence ID" value="NZ_SNTY01000088.1"/>
</dbReference>
<evidence type="ECO:0000313" key="4">
    <source>
        <dbReference type="Proteomes" id="UP000297834"/>
    </source>
</evidence>
<dbReference type="InterPro" id="IPR036046">
    <property type="entry name" value="Acylphosphatase-like_dom_sf"/>
</dbReference>
<dbReference type="InterPro" id="IPR007024">
    <property type="entry name" value="BLUF_domain"/>
</dbReference>
<dbReference type="Pfam" id="PF04940">
    <property type="entry name" value="BLUF"/>
    <property type="match status" value="2"/>
</dbReference>